<feature type="compositionally biased region" description="Low complexity" evidence="1">
    <location>
        <begin position="193"/>
        <end position="212"/>
    </location>
</feature>
<accession>A0A1L7TU16</accession>
<feature type="compositionally biased region" description="Polar residues" evidence="1">
    <location>
        <begin position="15"/>
        <end position="26"/>
    </location>
</feature>
<evidence type="ECO:0000256" key="1">
    <source>
        <dbReference type="SAM" id="MobiDB-lite"/>
    </source>
</evidence>
<protein>
    <submittedName>
        <fullName evidence="2">Uncharacterized protein</fullName>
    </submittedName>
</protein>
<dbReference type="Proteomes" id="UP000184255">
    <property type="component" value="Unassembled WGS sequence"/>
</dbReference>
<organism evidence="2 3">
    <name type="scientific">Fusarium mangiferae</name>
    <name type="common">Mango malformation disease fungus</name>
    <dbReference type="NCBI Taxonomy" id="192010"/>
    <lineage>
        <taxon>Eukaryota</taxon>
        <taxon>Fungi</taxon>
        <taxon>Dikarya</taxon>
        <taxon>Ascomycota</taxon>
        <taxon>Pezizomycotina</taxon>
        <taxon>Sordariomycetes</taxon>
        <taxon>Hypocreomycetidae</taxon>
        <taxon>Hypocreales</taxon>
        <taxon>Nectriaceae</taxon>
        <taxon>Fusarium</taxon>
        <taxon>Fusarium fujikuroi species complex</taxon>
    </lineage>
</organism>
<dbReference type="VEuPathDB" id="FungiDB:FMAN_08204"/>
<proteinExistence type="predicted"/>
<dbReference type="EMBL" id="FCQH01000012">
    <property type="protein sequence ID" value="CVL02084.1"/>
    <property type="molecule type" value="Genomic_DNA"/>
</dbReference>
<dbReference type="GeneID" id="65087464"/>
<feature type="compositionally biased region" description="Polar residues" evidence="1">
    <location>
        <begin position="213"/>
        <end position="229"/>
    </location>
</feature>
<feature type="region of interest" description="Disordered" evidence="1">
    <location>
        <begin position="1"/>
        <end position="254"/>
    </location>
</feature>
<comment type="caution">
    <text evidence="2">The sequence shown here is derived from an EMBL/GenBank/DDBJ whole genome shotgun (WGS) entry which is preliminary data.</text>
</comment>
<reference evidence="3" key="1">
    <citation type="journal article" date="2016" name="Genome Biol. Evol.">
        <title>Comparative 'omics' of the Fusarium fujikuroi species complex highlights differences in genetic potential and metabolite synthesis.</title>
        <authorList>
            <person name="Niehaus E.-M."/>
            <person name="Muensterkoetter M."/>
            <person name="Proctor R.H."/>
            <person name="Brown D.W."/>
            <person name="Sharon A."/>
            <person name="Idan Y."/>
            <person name="Oren-Young L."/>
            <person name="Sieber C.M."/>
            <person name="Novak O."/>
            <person name="Pencik A."/>
            <person name="Tarkowska D."/>
            <person name="Hromadova K."/>
            <person name="Freeman S."/>
            <person name="Maymon M."/>
            <person name="Elazar M."/>
            <person name="Youssef S.A."/>
            <person name="El-Shabrawy E.S.M."/>
            <person name="Shalaby A.B.A."/>
            <person name="Houterman P."/>
            <person name="Brock N.L."/>
            <person name="Burkhardt I."/>
            <person name="Tsavkelova E.A."/>
            <person name="Dickschat J.S."/>
            <person name="Galuszka P."/>
            <person name="Gueldener U."/>
            <person name="Tudzynski B."/>
        </authorList>
    </citation>
    <scope>NUCLEOTIDE SEQUENCE [LARGE SCALE GENOMIC DNA]</scope>
    <source>
        <strain evidence="3">MRC7560</strain>
    </source>
</reference>
<dbReference type="RefSeq" id="XP_041687411.1">
    <property type="nucleotide sequence ID" value="XM_041821652.1"/>
</dbReference>
<feature type="compositionally biased region" description="Basic and acidic residues" evidence="1">
    <location>
        <begin position="80"/>
        <end position="93"/>
    </location>
</feature>
<keyword evidence="3" id="KW-1185">Reference proteome</keyword>
<evidence type="ECO:0000313" key="3">
    <source>
        <dbReference type="Proteomes" id="UP000184255"/>
    </source>
</evidence>
<evidence type="ECO:0000313" key="2">
    <source>
        <dbReference type="EMBL" id="CVL02084.1"/>
    </source>
</evidence>
<gene>
    <name evidence="2" type="ORF">FMAN_08204</name>
</gene>
<sequence>MASSRHDTYGRFTSLHRTNSSSQNPYEENERESLSEPFSPTGLLGEQYDLLKQQMEARSRINNPNDSPFTRGLLGSLADFESRGYRPSYDRARAPGGLYGSESTASSSNRCGPRRTPSVSSVRTDSIYCAQSGVTPPPLLDISPTLPQRRISQRDRNSQSVRSPSSRPLLTLPETSNTQWSSSYPPSLDRSHSVAVRSSSGSWGPSASGSGSHATLVSSMPSRRVSTATAPARTETWYQGDQAEPKRRGTLRRC</sequence>
<dbReference type="AlphaFoldDB" id="A0A1L7TU16"/>
<feature type="compositionally biased region" description="Polar residues" evidence="1">
    <location>
        <begin position="101"/>
        <end position="110"/>
    </location>
</feature>
<feature type="compositionally biased region" description="Polar residues" evidence="1">
    <location>
        <begin position="158"/>
        <end position="185"/>
    </location>
</feature>
<name>A0A1L7TU16_FUSMA</name>